<evidence type="ECO:0000313" key="2">
    <source>
        <dbReference type="EMBL" id="CAF9925299.1"/>
    </source>
</evidence>
<comment type="caution">
    <text evidence="2">The sequence shown here is derived from an EMBL/GenBank/DDBJ whole genome shotgun (WGS) entry which is preliminary data.</text>
</comment>
<name>A0A8H3IT49_9LECA</name>
<gene>
    <name evidence="2" type="ORF">HETSPECPRED_005799</name>
</gene>
<dbReference type="EMBL" id="CAJPDS010000038">
    <property type="protein sequence ID" value="CAF9925299.1"/>
    <property type="molecule type" value="Genomic_DNA"/>
</dbReference>
<reference evidence="2" key="1">
    <citation type="submission" date="2021-03" db="EMBL/GenBank/DDBJ databases">
        <authorList>
            <person name="Tagirdzhanova G."/>
        </authorList>
    </citation>
    <scope>NUCLEOTIDE SEQUENCE</scope>
</reference>
<proteinExistence type="predicted"/>
<dbReference type="Proteomes" id="UP000664521">
    <property type="component" value="Unassembled WGS sequence"/>
</dbReference>
<feature type="compositionally biased region" description="Basic and acidic residues" evidence="1">
    <location>
        <begin position="20"/>
        <end position="47"/>
    </location>
</feature>
<evidence type="ECO:0000256" key="1">
    <source>
        <dbReference type="SAM" id="MobiDB-lite"/>
    </source>
</evidence>
<dbReference type="AlphaFoldDB" id="A0A8H3IT49"/>
<feature type="region of interest" description="Disordered" evidence="1">
    <location>
        <begin position="18"/>
        <end position="47"/>
    </location>
</feature>
<organism evidence="2 3">
    <name type="scientific">Heterodermia speciosa</name>
    <dbReference type="NCBI Taxonomy" id="116794"/>
    <lineage>
        <taxon>Eukaryota</taxon>
        <taxon>Fungi</taxon>
        <taxon>Dikarya</taxon>
        <taxon>Ascomycota</taxon>
        <taxon>Pezizomycotina</taxon>
        <taxon>Lecanoromycetes</taxon>
        <taxon>OSLEUM clade</taxon>
        <taxon>Lecanoromycetidae</taxon>
        <taxon>Caliciales</taxon>
        <taxon>Physciaceae</taxon>
        <taxon>Heterodermia</taxon>
    </lineage>
</organism>
<keyword evidence="3" id="KW-1185">Reference proteome</keyword>
<accession>A0A8H3IT49</accession>
<protein>
    <submittedName>
        <fullName evidence="2">Uncharacterized protein</fullName>
    </submittedName>
</protein>
<sequence>MAPFFKTPLLPEVLATIPSHQRDDAYQHETPSRDAQTRRHTHNKNDRNLDAAIALGQDPNSDISGVRTRVRHFSNRNFQDQFEEDGEGVRRRMPSLAAALLINAADQWRL</sequence>
<evidence type="ECO:0000313" key="3">
    <source>
        <dbReference type="Proteomes" id="UP000664521"/>
    </source>
</evidence>